<evidence type="ECO:0000256" key="1">
    <source>
        <dbReference type="SAM" id="SignalP"/>
    </source>
</evidence>
<dbReference type="PROSITE" id="PS51257">
    <property type="entry name" value="PROKAR_LIPOPROTEIN"/>
    <property type="match status" value="1"/>
</dbReference>
<evidence type="ECO:0008006" key="4">
    <source>
        <dbReference type="Google" id="ProtNLM"/>
    </source>
</evidence>
<name>A0AA40VM37_9MICO</name>
<evidence type="ECO:0000313" key="3">
    <source>
        <dbReference type="Proteomes" id="UP000549113"/>
    </source>
</evidence>
<keyword evidence="1" id="KW-0732">Signal</keyword>
<dbReference type="EMBL" id="JACIFH010000001">
    <property type="protein sequence ID" value="MBB4138918.1"/>
    <property type="molecule type" value="Genomic_DNA"/>
</dbReference>
<organism evidence="2 3">
    <name type="scientific">Microbacterium invictum</name>
    <dbReference type="NCBI Taxonomy" id="515415"/>
    <lineage>
        <taxon>Bacteria</taxon>
        <taxon>Bacillati</taxon>
        <taxon>Actinomycetota</taxon>
        <taxon>Actinomycetes</taxon>
        <taxon>Micrococcales</taxon>
        <taxon>Microbacteriaceae</taxon>
        <taxon>Microbacterium</taxon>
    </lineage>
</organism>
<evidence type="ECO:0000313" key="2">
    <source>
        <dbReference type="EMBL" id="MBB4138918.1"/>
    </source>
</evidence>
<gene>
    <name evidence="2" type="ORF">BKA10_000712</name>
</gene>
<dbReference type="Proteomes" id="UP000549113">
    <property type="component" value="Unassembled WGS sequence"/>
</dbReference>
<dbReference type="AlphaFoldDB" id="A0AA40VM37"/>
<reference evidence="2 3" key="1">
    <citation type="submission" date="2020-08" db="EMBL/GenBank/DDBJ databases">
        <title>Sequencing the genomes of 1000 actinobacteria strains.</title>
        <authorList>
            <person name="Klenk H.-P."/>
        </authorList>
    </citation>
    <scope>NUCLEOTIDE SEQUENCE [LARGE SCALE GENOMIC DNA]</scope>
    <source>
        <strain evidence="2 3">DSM 19600</strain>
    </source>
</reference>
<keyword evidence="3" id="KW-1185">Reference proteome</keyword>
<dbReference type="Pfam" id="PF12028">
    <property type="entry name" value="DUF3515"/>
    <property type="match status" value="1"/>
</dbReference>
<feature type="chain" id="PRO_5041442846" description="Lipoprotein" evidence="1">
    <location>
        <begin position="17"/>
        <end position="169"/>
    </location>
</feature>
<comment type="caution">
    <text evidence="2">The sequence shown here is derived from an EMBL/GenBank/DDBJ whole genome shotgun (WGS) entry which is preliminary data.</text>
</comment>
<dbReference type="RefSeq" id="WP_248198985.1">
    <property type="nucleotide sequence ID" value="NZ_BAABCO010000001.1"/>
</dbReference>
<accession>A0AA40VM37</accession>
<protein>
    <recommendedName>
        <fullName evidence="4">Lipoprotein</fullName>
    </recommendedName>
</protein>
<dbReference type="InterPro" id="IPR021903">
    <property type="entry name" value="DUF3515"/>
</dbReference>
<sequence length="169" mass="18033">MSRPRIALLALTVAGASVLTGCSSTVSMVPGDDANNPLCAELMVRLPDTLSGEDRRWTDAQSTASWGTPSRILFTCGGDEPGPTTLRCEEVDGVDWVIDESEAPHFRVTTYGRSPAVELYLDTSTDGGTGVSSRTVLDVISPIVRQFIEPGRTCVPRTEATPVPEPVEP</sequence>
<feature type="signal peptide" evidence="1">
    <location>
        <begin position="1"/>
        <end position="16"/>
    </location>
</feature>
<proteinExistence type="predicted"/>